<feature type="region of interest" description="Disordered" evidence="1">
    <location>
        <begin position="1"/>
        <end position="33"/>
    </location>
</feature>
<sequence length="94" mass="11158">MYARGTWRNWSQGGGRRCRRGKRRRRKKNRGTATRRAMRLLVSWPGLILFCITAIINQRQPPVNFRLILDEAFMQRMMVPESVLNAKEDLTKIR</sequence>
<dbReference type="Proteomes" id="UP000315783">
    <property type="component" value="Unassembled WGS sequence"/>
</dbReference>
<organism evidence="2 3">
    <name type="scientific">Cordyceps javanica</name>
    <dbReference type="NCBI Taxonomy" id="43265"/>
    <lineage>
        <taxon>Eukaryota</taxon>
        <taxon>Fungi</taxon>
        <taxon>Dikarya</taxon>
        <taxon>Ascomycota</taxon>
        <taxon>Pezizomycotina</taxon>
        <taxon>Sordariomycetes</taxon>
        <taxon>Hypocreomycetidae</taxon>
        <taxon>Hypocreales</taxon>
        <taxon>Cordycipitaceae</taxon>
        <taxon>Cordyceps</taxon>
    </lineage>
</organism>
<keyword evidence="3" id="KW-1185">Reference proteome</keyword>
<dbReference type="EMBL" id="SPUK01000002">
    <property type="protein sequence ID" value="TQW00045.1"/>
    <property type="molecule type" value="Genomic_DNA"/>
</dbReference>
<evidence type="ECO:0000256" key="1">
    <source>
        <dbReference type="SAM" id="MobiDB-lite"/>
    </source>
</evidence>
<reference evidence="2 3" key="1">
    <citation type="journal article" date="2019" name="Appl. Microbiol. Biotechnol.">
        <title>Genome sequence of Isaria javanica and comparative genome analysis insights into family S53 peptidase evolution in fungal entomopathogens.</title>
        <authorList>
            <person name="Lin R."/>
            <person name="Zhang X."/>
            <person name="Xin B."/>
            <person name="Zou M."/>
            <person name="Gao Y."/>
            <person name="Qin F."/>
            <person name="Hu Q."/>
            <person name="Xie B."/>
            <person name="Cheng X."/>
        </authorList>
    </citation>
    <scope>NUCLEOTIDE SEQUENCE [LARGE SCALE GENOMIC DNA]</scope>
    <source>
        <strain evidence="2 3">IJ1G</strain>
    </source>
</reference>
<dbReference type="AlphaFoldDB" id="A0A545VEB0"/>
<proteinExistence type="predicted"/>
<protein>
    <submittedName>
        <fullName evidence="2">Uncharacterized protein</fullName>
    </submittedName>
</protein>
<feature type="compositionally biased region" description="Basic residues" evidence="1">
    <location>
        <begin position="16"/>
        <end position="30"/>
    </location>
</feature>
<name>A0A545VEB0_9HYPO</name>
<gene>
    <name evidence="2" type="ORF">IF1G_02259</name>
</gene>
<evidence type="ECO:0000313" key="2">
    <source>
        <dbReference type="EMBL" id="TQW00045.1"/>
    </source>
</evidence>
<evidence type="ECO:0000313" key="3">
    <source>
        <dbReference type="Proteomes" id="UP000315783"/>
    </source>
</evidence>
<comment type="caution">
    <text evidence="2">The sequence shown here is derived from an EMBL/GenBank/DDBJ whole genome shotgun (WGS) entry which is preliminary data.</text>
</comment>
<accession>A0A545VEB0</accession>